<accession>A0A232LY12</accession>
<evidence type="ECO:0000256" key="1">
    <source>
        <dbReference type="ARBA" id="ARBA00004173"/>
    </source>
</evidence>
<dbReference type="GO" id="GO:0005739">
    <property type="term" value="C:mitochondrion"/>
    <property type="evidence" value="ECO:0007669"/>
    <property type="project" value="UniProtKB-SubCell"/>
</dbReference>
<keyword evidence="9" id="KW-1185">Reference proteome</keyword>
<evidence type="ECO:0000313" key="9">
    <source>
        <dbReference type="Proteomes" id="UP000243515"/>
    </source>
</evidence>
<evidence type="ECO:0000256" key="3">
    <source>
        <dbReference type="ARBA" id="ARBA00022980"/>
    </source>
</evidence>
<dbReference type="GO" id="GO:1990904">
    <property type="term" value="C:ribonucleoprotein complex"/>
    <property type="evidence" value="ECO:0007669"/>
    <property type="project" value="UniProtKB-KW"/>
</dbReference>
<feature type="region of interest" description="Disordered" evidence="7">
    <location>
        <begin position="35"/>
        <end position="110"/>
    </location>
</feature>
<protein>
    <recommendedName>
        <fullName evidence="6">Large ribosomal subunit protein mL50</fullName>
    </recommendedName>
</protein>
<evidence type="ECO:0000256" key="2">
    <source>
        <dbReference type="ARBA" id="ARBA00008860"/>
    </source>
</evidence>
<dbReference type="GO" id="GO:0005840">
    <property type="term" value="C:ribosome"/>
    <property type="evidence" value="ECO:0007669"/>
    <property type="project" value="UniProtKB-KW"/>
</dbReference>
<comment type="caution">
    <text evidence="8">The sequence shown here is derived from an EMBL/GenBank/DDBJ whole genome shotgun (WGS) entry which is preliminary data.</text>
</comment>
<evidence type="ECO:0000256" key="7">
    <source>
        <dbReference type="SAM" id="MobiDB-lite"/>
    </source>
</evidence>
<evidence type="ECO:0000313" key="8">
    <source>
        <dbReference type="EMBL" id="OXV08964.1"/>
    </source>
</evidence>
<sequence>MRPALRLLQPLEAPSHQLSSSLYVCLNCRQGFCPRPRPDVQSRRNASGNSPFTEKVRRKLWGTDDPPGLKDPYGGEGAIQKTFRKRSQEKETPEETQETEITSGMQDEGVLEMDDVAPPLPYERAKTWDGLERLGHLGKWSDYAPTEADEYVKFLPERKLVKMGQLYTAAHQTAVELCLMRELKKPLTDVCQILEHENVVFEQIWRCKVNPVDDSSNVDGQLVFLNQQAKDMLFFVFEQVGSQSEPSTSTQTYENTEIEEENGSTEELVENHKSDAHPFFGYPKPLDIGYLSMSLKDPNMKFAFLKRLSQLTGHFIPDSAIASITNIQAAIDYLETLVKPKPKKLAQQLMTNKELQNIPNVQVFQSRRTRIHQDEELGRRKIIEAGLRERGLFT</sequence>
<keyword evidence="3" id="KW-0689">Ribosomal protein</keyword>
<comment type="subcellular location">
    <subcellularLocation>
        <location evidence="1">Mitochondrion</location>
    </subcellularLocation>
</comment>
<keyword evidence="5" id="KW-0687">Ribonucleoprotein</keyword>
<dbReference type="InterPro" id="IPR018305">
    <property type="entry name" value="Ribosomal_m50"/>
</dbReference>
<comment type="similarity">
    <text evidence="2">Belongs to the mitochondrion-specific ribosomal protein mL50 family.</text>
</comment>
<dbReference type="AlphaFoldDB" id="A0A232LY12"/>
<evidence type="ECO:0000256" key="5">
    <source>
        <dbReference type="ARBA" id="ARBA00023274"/>
    </source>
</evidence>
<gene>
    <name evidence="8" type="ORF">Egran_03275</name>
</gene>
<dbReference type="Proteomes" id="UP000243515">
    <property type="component" value="Unassembled WGS sequence"/>
</dbReference>
<keyword evidence="4" id="KW-0496">Mitochondrion</keyword>
<feature type="compositionally biased region" description="Polar residues" evidence="7">
    <location>
        <begin position="43"/>
        <end position="52"/>
    </location>
</feature>
<name>A0A232LY12_9EURO</name>
<proteinExistence type="inferred from homology"/>
<dbReference type="Pfam" id="PF10501">
    <property type="entry name" value="Ribosomal_L50"/>
    <property type="match status" value="1"/>
</dbReference>
<dbReference type="EMBL" id="NPHW01003786">
    <property type="protein sequence ID" value="OXV08964.1"/>
    <property type="molecule type" value="Genomic_DNA"/>
</dbReference>
<evidence type="ECO:0000256" key="4">
    <source>
        <dbReference type="ARBA" id="ARBA00023128"/>
    </source>
</evidence>
<evidence type="ECO:0000256" key="6">
    <source>
        <dbReference type="ARBA" id="ARBA00035183"/>
    </source>
</evidence>
<organism evidence="8 9">
    <name type="scientific">Elaphomyces granulatus</name>
    <dbReference type="NCBI Taxonomy" id="519963"/>
    <lineage>
        <taxon>Eukaryota</taxon>
        <taxon>Fungi</taxon>
        <taxon>Dikarya</taxon>
        <taxon>Ascomycota</taxon>
        <taxon>Pezizomycotina</taxon>
        <taxon>Eurotiomycetes</taxon>
        <taxon>Eurotiomycetidae</taxon>
        <taxon>Eurotiales</taxon>
        <taxon>Elaphomycetaceae</taxon>
        <taxon>Elaphomyces</taxon>
    </lineage>
</organism>
<dbReference type="OrthoDB" id="6220758at2759"/>
<reference evidence="8 9" key="1">
    <citation type="journal article" date="2015" name="Environ. Microbiol.">
        <title>Metagenome sequence of Elaphomyces granulatus from sporocarp tissue reveals Ascomycota ectomycorrhizal fingerprints of genome expansion and a Proteobacteria-rich microbiome.</title>
        <authorList>
            <person name="Quandt C.A."/>
            <person name="Kohler A."/>
            <person name="Hesse C.N."/>
            <person name="Sharpton T.J."/>
            <person name="Martin F."/>
            <person name="Spatafora J.W."/>
        </authorList>
    </citation>
    <scope>NUCLEOTIDE SEQUENCE [LARGE SCALE GENOMIC DNA]</scope>
    <source>
        <strain evidence="8 9">OSC145934</strain>
    </source>
</reference>